<dbReference type="Proteomes" id="UP000193577">
    <property type="component" value="Unassembled WGS sequence"/>
</dbReference>
<sequence length="139" mass="15007">MHIEGRLFEFIAGFFIVTAIVYGVLTDRFAVGGIEWAGTTALALTGGMALIVATFLGFVARRLDTRPEDYEEAEISDGAGELGFFSPHSWWPILIALAFSVIAVGVALWLPWLFGAGIVLVIAAAGGLVFEYYIGPERH</sequence>
<keyword evidence="9 11" id="KW-0472">Membrane</keyword>
<keyword evidence="5 11" id="KW-1003">Cell membrane</keyword>
<dbReference type="PIRSF" id="PIRSF017385">
    <property type="entry name" value="CtaF"/>
    <property type="match status" value="1"/>
</dbReference>
<organism evidence="12 13">
    <name type="scientific">Mycolicibacillus koreensis</name>
    <dbReference type="NCBI Taxonomy" id="1069220"/>
    <lineage>
        <taxon>Bacteria</taxon>
        <taxon>Bacillati</taxon>
        <taxon>Actinomycetota</taxon>
        <taxon>Actinomycetes</taxon>
        <taxon>Mycobacteriales</taxon>
        <taxon>Mycobacteriaceae</taxon>
        <taxon>Mycolicibacillus</taxon>
    </lineage>
</organism>
<dbReference type="GO" id="GO:0004129">
    <property type="term" value="F:cytochrome-c oxidase activity"/>
    <property type="evidence" value="ECO:0007669"/>
    <property type="project" value="UniProtKB-EC"/>
</dbReference>
<evidence type="ECO:0000256" key="5">
    <source>
        <dbReference type="ARBA" id="ARBA00022475"/>
    </source>
</evidence>
<evidence type="ECO:0000256" key="9">
    <source>
        <dbReference type="ARBA" id="ARBA00023136"/>
    </source>
</evidence>
<dbReference type="GO" id="GO:0005886">
    <property type="term" value="C:plasma membrane"/>
    <property type="evidence" value="ECO:0007669"/>
    <property type="project" value="UniProtKB-SubCell"/>
</dbReference>
<evidence type="ECO:0000256" key="11">
    <source>
        <dbReference type="PIRNR" id="PIRNR017385"/>
    </source>
</evidence>
<evidence type="ECO:0000256" key="7">
    <source>
        <dbReference type="ARBA" id="ARBA00022967"/>
    </source>
</evidence>
<evidence type="ECO:0000313" key="12">
    <source>
        <dbReference type="EMBL" id="OSC25969.1"/>
    </source>
</evidence>
<comment type="catalytic activity">
    <reaction evidence="10 11">
        <text>4 Fe(II)-[cytochrome c] + O2 + 8 H(+)(in) = 4 Fe(III)-[cytochrome c] + 2 H2O + 4 H(+)(out)</text>
        <dbReference type="Rhea" id="RHEA:11436"/>
        <dbReference type="Rhea" id="RHEA-COMP:10350"/>
        <dbReference type="Rhea" id="RHEA-COMP:14399"/>
        <dbReference type="ChEBI" id="CHEBI:15377"/>
        <dbReference type="ChEBI" id="CHEBI:15378"/>
        <dbReference type="ChEBI" id="CHEBI:15379"/>
        <dbReference type="ChEBI" id="CHEBI:29033"/>
        <dbReference type="ChEBI" id="CHEBI:29034"/>
        <dbReference type="EC" id="7.1.1.9"/>
    </reaction>
</comment>
<keyword evidence="8" id="KW-1133">Transmembrane helix</keyword>
<reference evidence="12 13" key="1">
    <citation type="submission" date="2017-04" db="EMBL/GenBank/DDBJ databases">
        <title>The new phylogeny of genus Mycobacterium.</title>
        <authorList>
            <person name="Tortoli E."/>
            <person name="Trovato A."/>
            <person name="Cirillo D.M."/>
        </authorList>
    </citation>
    <scope>NUCLEOTIDE SEQUENCE [LARGE SCALE GENOMIC DNA]</scope>
    <source>
        <strain evidence="12 13">KCTC 19819</strain>
    </source>
</reference>
<evidence type="ECO:0000256" key="3">
    <source>
        <dbReference type="ARBA" id="ARBA00006870"/>
    </source>
</evidence>
<keyword evidence="6" id="KW-0812">Transmembrane</keyword>
<comment type="function">
    <text evidence="1 11">Part of cytochrome c oxidase, its function is unknown.</text>
</comment>
<accession>A0A7I7S8S9</accession>
<dbReference type="Pfam" id="PF12270">
    <property type="entry name" value="Cyt_c_ox_IV"/>
    <property type="match status" value="1"/>
</dbReference>
<dbReference type="InterPro" id="IPR021050">
    <property type="entry name" value="Cyt_c_oxidase_su4_actinobac"/>
</dbReference>
<protein>
    <recommendedName>
        <fullName evidence="11">Cytochrome c oxidase polypeptide 4</fullName>
        <ecNumber evidence="11">7.1.1.9</ecNumber>
    </recommendedName>
    <alternativeName>
        <fullName evidence="11">Cytochrome aa3 subunit 4</fullName>
    </alternativeName>
    <alternativeName>
        <fullName evidence="11">Cytochrome c oxidase polypeptide IV</fullName>
    </alternativeName>
</protein>
<evidence type="ECO:0000256" key="4">
    <source>
        <dbReference type="ARBA" id="ARBA00011451"/>
    </source>
</evidence>
<evidence type="ECO:0000256" key="6">
    <source>
        <dbReference type="ARBA" id="ARBA00022692"/>
    </source>
</evidence>
<dbReference type="OrthoDB" id="5244617at2"/>
<evidence type="ECO:0000313" key="13">
    <source>
        <dbReference type="Proteomes" id="UP000193577"/>
    </source>
</evidence>
<gene>
    <name evidence="12" type="ORF">B8W67_18720</name>
</gene>
<dbReference type="AlphaFoldDB" id="A0A7I7S8S9"/>
<name>A0A7I7S8S9_9MYCO</name>
<evidence type="ECO:0000256" key="2">
    <source>
        <dbReference type="ARBA" id="ARBA00004651"/>
    </source>
</evidence>
<comment type="similarity">
    <text evidence="3 11">Belongs to the cytochrome c oxidase bacterial subunit CtaF family.</text>
</comment>
<comment type="subunit">
    <text evidence="4 11">Associates with subunits I, II and III to form cytochrome c oxidase.</text>
</comment>
<dbReference type="RefSeq" id="WP_069393537.1">
    <property type="nucleotide sequence ID" value="NZ_AP022594.1"/>
</dbReference>
<evidence type="ECO:0000256" key="1">
    <source>
        <dbReference type="ARBA" id="ARBA00002536"/>
    </source>
</evidence>
<comment type="caution">
    <text evidence="12">The sequence shown here is derived from an EMBL/GenBank/DDBJ whole genome shotgun (WGS) entry which is preliminary data.</text>
</comment>
<keyword evidence="13" id="KW-1185">Reference proteome</keyword>
<evidence type="ECO:0000256" key="10">
    <source>
        <dbReference type="ARBA" id="ARBA00047816"/>
    </source>
</evidence>
<proteinExistence type="inferred from homology"/>
<evidence type="ECO:0000256" key="8">
    <source>
        <dbReference type="ARBA" id="ARBA00022989"/>
    </source>
</evidence>
<dbReference type="GO" id="GO:0022900">
    <property type="term" value="P:electron transport chain"/>
    <property type="evidence" value="ECO:0007669"/>
    <property type="project" value="InterPro"/>
</dbReference>
<comment type="subcellular location">
    <subcellularLocation>
        <location evidence="2">Cell membrane</location>
        <topology evidence="2">Multi-pass membrane protein</topology>
    </subcellularLocation>
</comment>
<dbReference type="EC" id="7.1.1.9" evidence="11"/>
<dbReference type="EMBL" id="NCXO01000066">
    <property type="protein sequence ID" value="OSC25969.1"/>
    <property type="molecule type" value="Genomic_DNA"/>
</dbReference>
<keyword evidence="7 11" id="KW-1278">Translocase</keyword>